<dbReference type="OrthoDB" id="3543495at2759"/>
<protein>
    <submittedName>
        <fullName evidence="1">Uncharacterized protein</fullName>
    </submittedName>
</protein>
<keyword evidence="2" id="KW-1185">Reference proteome</keyword>
<name>A0A1E1JTS7_9HELO</name>
<dbReference type="Proteomes" id="UP000178912">
    <property type="component" value="Unassembled WGS sequence"/>
</dbReference>
<gene>
    <name evidence="1" type="ORF">RAG0_00717</name>
</gene>
<reference evidence="2" key="1">
    <citation type="submission" date="2016-03" db="EMBL/GenBank/DDBJ databases">
        <authorList>
            <person name="Guldener U."/>
        </authorList>
    </citation>
    <scope>NUCLEOTIDE SEQUENCE [LARGE SCALE GENOMIC DNA]</scope>
    <source>
        <strain evidence="2">04CH-RAC-A.6.1</strain>
    </source>
</reference>
<evidence type="ECO:0000313" key="2">
    <source>
        <dbReference type="Proteomes" id="UP000178912"/>
    </source>
</evidence>
<sequence>MDTSCEKHGWMFRKKSDLPSFHTSLFKLLENPCDLSSHFIVSLFPTDCNLQFMSQKGIERLIETRLTEDGQTFVLVNEEIEAEINEDKWWARNQSMLQLECRDGSVVPCRPRKRCVKLKRTGNESLVEDITKRSCLVKV</sequence>
<dbReference type="AlphaFoldDB" id="A0A1E1JTS7"/>
<organism evidence="1 2">
    <name type="scientific">Rhynchosporium agropyri</name>
    <dbReference type="NCBI Taxonomy" id="914238"/>
    <lineage>
        <taxon>Eukaryota</taxon>
        <taxon>Fungi</taxon>
        <taxon>Dikarya</taxon>
        <taxon>Ascomycota</taxon>
        <taxon>Pezizomycotina</taxon>
        <taxon>Leotiomycetes</taxon>
        <taxon>Helotiales</taxon>
        <taxon>Ploettnerulaceae</taxon>
        <taxon>Rhynchosporium</taxon>
    </lineage>
</organism>
<dbReference type="EMBL" id="FJUX01000002">
    <property type="protein sequence ID" value="CZS89315.1"/>
    <property type="molecule type" value="Genomic_DNA"/>
</dbReference>
<accession>A0A1E1JTS7</accession>
<evidence type="ECO:0000313" key="1">
    <source>
        <dbReference type="EMBL" id="CZS89315.1"/>
    </source>
</evidence>
<proteinExistence type="predicted"/>